<evidence type="ECO:0000256" key="4">
    <source>
        <dbReference type="ARBA" id="ARBA00022737"/>
    </source>
</evidence>
<accession>A0AA46DXA6</accession>
<dbReference type="GO" id="GO:0016887">
    <property type="term" value="F:ATP hydrolysis activity"/>
    <property type="evidence" value="ECO:0007669"/>
    <property type="project" value="InterPro"/>
</dbReference>
<dbReference type="InterPro" id="IPR027417">
    <property type="entry name" value="P-loop_NTPase"/>
</dbReference>
<dbReference type="EMBL" id="SOBG01000009">
    <property type="protein sequence ID" value="TDT67903.1"/>
    <property type="molecule type" value="Genomic_DNA"/>
</dbReference>
<evidence type="ECO:0000256" key="1">
    <source>
        <dbReference type="ARBA" id="ARBA00022448"/>
    </source>
</evidence>
<dbReference type="RefSeq" id="WP_134113768.1">
    <property type="nucleotide sequence ID" value="NZ_SOBG01000009.1"/>
</dbReference>
<organism evidence="10 11">
    <name type="scientific">Hypnocyclicus thermotrophus</name>
    <dbReference type="NCBI Taxonomy" id="1627895"/>
    <lineage>
        <taxon>Bacteria</taxon>
        <taxon>Fusobacteriati</taxon>
        <taxon>Fusobacteriota</taxon>
        <taxon>Fusobacteriia</taxon>
        <taxon>Fusobacteriales</taxon>
        <taxon>Fusobacteriaceae</taxon>
        <taxon>Hypnocyclicus</taxon>
    </lineage>
</organism>
<dbReference type="AlphaFoldDB" id="A0AA46DXA6"/>
<dbReference type="PANTHER" id="PTHR43790:SF3">
    <property type="entry name" value="D-ALLOSE IMPORT ATP-BINDING PROTEIN ALSA-RELATED"/>
    <property type="match status" value="1"/>
</dbReference>
<evidence type="ECO:0000256" key="3">
    <source>
        <dbReference type="ARBA" id="ARBA00022597"/>
    </source>
</evidence>
<evidence type="ECO:0000313" key="10">
    <source>
        <dbReference type="EMBL" id="TDT67903.1"/>
    </source>
</evidence>
<evidence type="ECO:0000256" key="8">
    <source>
        <dbReference type="ARBA" id="ARBA00023136"/>
    </source>
</evidence>
<evidence type="ECO:0000256" key="2">
    <source>
        <dbReference type="ARBA" id="ARBA00022475"/>
    </source>
</evidence>
<keyword evidence="2" id="KW-1003">Cell membrane</keyword>
<dbReference type="InterPro" id="IPR003439">
    <property type="entry name" value="ABC_transporter-like_ATP-bd"/>
</dbReference>
<evidence type="ECO:0000259" key="9">
    <source>
        <dbReference type="PROSITE" id="PS50893"/>
    </source>
</evidence>
<name>A0AA46DXA6_9FUSO</name>
<dbReference type="PROSITE" id="PS50893">
    <property type="entry name" value="ABC_TRANSPORTER_2"/>
    <property type="match status" value="2"/>
</dbReference>
<sequence>MKKIAVKVENIIKDFPGVRALNNISLEVKYGEVFILAGENGAGKSTLIKVISGDYDYYFGKVYIDNILRTKENKIKKIAVIRQELNLVEELSVAENIFLGRLLKNKFGIIDWERIYLKSKELLKKLSIENIDVKEKIKNLSISQRQIIAIAKALSKKTDIIIFDEPTSALSENEIKTLFKIINDLKNKGVAIIYISHKIDEYSYIGDKIAILRDGSLIGRVQNLKEITLDEIITKMVGRDISDMYPKETIDIGEKIFEVRNIFLKHPKYNDRYVVKNVSFQLKKGEILGIAGLMGAGRTQLMLSIFGAYEGEIEGEIILEKKELNIKSPKDAIENGIVMVTEDRMKKGLFLENDINFNVITVDKLLREISNKIGVLNFDRGKKLIRKYIEEIKVKVESLNIPIKNLSGGNQQKIILSKWLATNPKIIILDEPTKGMDVGAKVEIYKIINKLLKEGMSIILVSSELPELLGLSDRILVMNEGEIVTEFTRENATQKKIMAFATGNFKRGEIDE</sequence>
<dbReference type="Gene3D" id="3.40.50.300">
    <property type="entry name" value="P-loop containing nucleotide triphosphate hydrolases"/>
    <property type="match status" value="2"/>
</dbReference>
<evidence type="ECO:0000256" key="5">
    <source>
        <dbReference type="ARBA" id="ARBA00022741"/>
    </source>
</evidence>
<dbReference type="SUPFAM" id="SSF52540">
    <property type="entry name" value="P-loop containing nucleoside triphosphate hydrolases"/>
    <property type="match status" value="2"/>
</dbReference>
<dbReference type="CDD" id="cd03216">
    <property type="entry name" value="ABC_Carb_Monos_I"/>
    <property type="match status" value="1"/>
</dbReference>
<keyword evidence="11" id="KW-1185">Reference proteome</keyword>
<dbReference type="InterPro" id="IPR050107">
    <property type="entry name" value="ABC_carbohydrate_import_ATPase"/>
</dbReference>
<evidence type="ECO:0000256" key="7">
    <source>
        <dbReference type="ARBA" id="ARBA00022967"/>
    </source>
</evidence>
<dbReference type="PANTHER" id="PTHR43790">
    <property type="entry name" value="CARBOHYDRATE TRANSPORT ATP-BINDING PROTEIN MG119-RELATED"/>
    <property type="match status" value="1"/>
</dbReference>
<keyword evidence="7" id="KW-1278">Translocase</keyword>
<feature type="domain" description="ABC transporter" evidence="9">
    <location>
        <begin position="257"/>
        <end position="505"/>
    </location>
</feature>
<evidence type="ECO:0000256" key="6">
    <source>
        <dbReference type="ARBA" id="ARBA00022840"/>
    </source>
</evidence>
<protein>
    <submittedName>
        <fullName evidence="10">Xylose ABC transporter ATP-binding protein</fullName>
    </submittedName>
</protein>
<feature type="domain" description="ABC transporter" evidence="9">
    <location>
        <begin position="6"/>
        <end position="239"/>
    </location>
</feature>
<reference evidence="10 11" key="1">
    <citation type="submission" date="2019-03" db="EMBL/GenBank/DDBJ databases">
        <title>Genomic Encyclopedia of Type Strains, Phase IV (KMG-IV): sequencing the most valuable type-strain genomes for metagenomic binning, comparative biology and taxonomic classification.</title>
        <authorList>
            <person name="Goeker M."/>
        </authorList>
    </citation>
    <scope>NUCLEOTIDE SEQUENCE [LARGE SCALE GENOMIC DNA]</scope>
    <source>
        <strain evidence="10 11">DSM 100055</strain>
    </source>
</reference>
<gene>
    <name evidence="10" type="ORF">EV215_1908</name>
</gene>
<keyword evidence="5" id="KW-0547">Nucleotide-binding</keyword>
<dbReference type="Proteomes" id="UP000294678">
    <property type="component" value="Unassembled WGS sequence"/>
</dbReference>
<keyword evidence="4" id="KW-0677">Repeat</keyword>
<dbReference type="SMART" id="SM00382">
    <property type="entry name" value="AAA"/>
    <property type="match status" value="2"/>
</dbReference>
<dbReference type="GO" id="GO:0005524">
    <property type="term" value="F:ATP binding"/>
    <property type="evidence" value="ECO:0007669"/>
    <property type="project" value="UniProtKB-KW"/>
</dbReference>
<dbReference type="CDD" id="cd03215">
    <property type="entry name" value="ABC_Carb_Monos_II"/>
    <property type="match status" value="1"/>
</dbReference>
<dbReference type="InterPro" id="IPR017871">
    <property type="entry name" value="ABC_transporter-like_CS"/>
</dbReference>
<keyword evidence="6 10" id="KW-0067">ATP-binding</keyword>
<dbReference type="Pfam" id="PF00005">
    <property type="entry name" value="ABC_tran"/>
    <property type="match status" value="2"/>
</dbReference>
<evidence type="ECO:0000313" key="11">
    <source>
        <dbReference type="Proteomes" id="UP000294678"/>
    </source>
</evidence>
<dbReference type="InterPro" id="IPR003593">
    <property type="entry name" value="AAA+_ATPase"/>
</dbReference>
<keyword evidence="3" id="KW-0762">Sugar transport</keyword>
<dbReference type="PROSITE" id="PS00211">
    <property type="entry name" value="ABC_TRANSPORTER_1"/>
    <property type="match status" value="1"/>
</dbReference>
<keyword evidence="8" id="KW-0472">Membrane</keyword>
<comment type="caution">
    <text evidence="10">The sequence shown here is derived from an EMBL/GenBank/DDBJ whole genome shotgun (WGS) entry which is preliminary data.</text>
</comment>
<proteinExistence type="predicted"/>
<keyword evidence="1" id="KW-0813">Transport</keyword>